<evidence type="ECO:0000313" key="3">
    <source>
        <dbReference type="Proteomes" id="UP000000361"/>
    </source>
</evidence>
<sequence length="161" mass="16998">MRTAALSLIAICLSAPVLADQPGGDMTGFLEETPVSWRIDAERSEYHFESEGIGSLRILAEPQEVPSGIGSVRLMVMVADGTTSLLELRLEDEDGNPALGLSSEAGGQAMLDIDHDNDGSLHFTGVIEAGLMAYPMSGRTAGERQMLVLDVDGGRITATGH</sequence>
<dbReference type="EMBL" id="CP000490">
    <property type="protein sequence ID" value="ABL71398.1"/>
    <property type="molecule type" value="Genomic_DNA"/>
</dbReference>
<dbReference type="STRING" id="318586.Pden_3322"/>
<dbReference type="Proteomes" id="UP000000361">
    <property type="component" value="Chromosome 2"/>
</dbReference>
<dbReference type="HOGENOM" id="CLU_1642106_0_0_5"/>
<accession>A1B7A4</accession>
<organism evidence="2 3">
    <name type="scientific">Paracoccus denitrificans (strain Pd 1222)</name>
    <dbReference type="NCBI Taxonomy" id="318586"/>
    <lineage>
        <taxon>Bacteria</taxon>
        <taxon>Pseudomonadati</taxon>
        <taxon>Pseudomonadota</taxon>
        <taxon>Alphaproteobacteria</taxon>
        <taxon>Rhodobacterales</taxon>
        <taxon>Paracoccaceae</taxon>
        <taxon>Paracoccus</taxon>
    </lineage>
</organism>
<feature type="signal peptide" evidence="1">
    <location>
        <begin position="1"/>
        <end position="19"/>
    </location>
</feature>
<proteinExistence type="predicted"/>
<reference evidence="3" key="1">
    <citation type="submission" date="2006-12" db="EMBL/GenBank/DDBJ databases">
        <title>Complete sequence of chromosome 2 of Paracoccus denitrificans PD1222.</title>
        <authorList>
            <person name="Copeland A."/>
            <person name="Lucas S."/>
            <person name="Lapidus A."/>
            <person name="Barry K."/>
            <person name="Detter J.C."/>
            <person name="Glavina del Rio T."/>
            <person name="Hammon N."/>
            <person name="Israni S."/>
            <person name="Dalin E."/>
            <person name="Tice H."/>
            <person name="Pitluck S."/>
            <person name="Munk A.C."/>
            <person name="Brettin T."/>
            <person name="Bruce D."/>
            <person name="Han C."/>
            <person name="Tapia R."/>
            <person name="Gilna P."/>
            <person name="Schmutz J."/>
            <person name="Larimer F."/>
            <person name="Land M."/>
            <person name="Hauser L."/>
            <person name="Kyrpides N."/>
            <person name="Lykidis A."/>
            <person name="Spiro S."/>
            <person name="Richardson D.J."/>
            <person name="Moir J.W.B."/>
            <person name="Ferguson S.J."/>
            <person name="van Spanning R.J.M."/>
            <person name="Richardson P."/>
        </authorList>
    </citation>
    <scope>NUCLEOTIDE SEQUENCE [LARGE SCALE GENOMIC DNA]</scope>
    <source>
        <strain evidence="3">Pd 1222</strain>
    </source>
</reference>
<name>A1B7A4_PARDP</name>
<evidence type="ECO:0000313" key="2">
    <source>
        <dbReference type="EMBL" id="ABL71398.1"/>
    </source>
</evidence>
<dbReference type="KEGG" id="pde:Pden_3322"/>
<evidence type="ECO:0000256" key="1">
    <source>
        <dbReference type="SAM" id="SignalP"/>
    </source>
</evidence>
<keyword evidence="3" id="KW-1185">Reference proteome</keyword>
<feature type="chain" id="PRO_5002632137" evidence="1">
    <location>
        <begin position="20"/>
        <end position="161"/>
    </location>
</feature>
<dbReference type="EnsemblBacteria" id="ABL71398">
    <property type="protein sequence ID" value="ABL71398"/>
    <property type="gene ID" value="Pden_3322"/>
</dbReference>
<gene>
    <name evidence="2" type="ordered locus">Pden_3322</name>
</gene>
<protein>
    <submittedName>
        <fullName evidence="2">Uncharacterized protein</fullName>
    </submittedName>
</protein>
<dbReference type="AlphaFoldDB" id="A1B7A4"/>
<keyword evidence="1" id="KW-0732">Signal</keyword>